<accession>A0A7C9TMV2</accession>
<keyword evidence="2" id="KW-1185">Reference proteome</keyword>
<evidence type="ECO:0000313" key="1">
    <source>
        <dbReference type="EMBL" id="NEM89795.1"/>
    </source>
</evidence>
<dbReference type="RefSeq" id="WP_163471400.1">
    <property type="nucleotide sequence ID" value="NZ_JAAGWZ010000001.1"/>
</dbReference>
<reference evidence="1 2" key="1">
    <citation type="journal article" date="2014" name="Int. J. Syst. Evol. Microbiol.">
        <title>Description of Galbitalea soli gen. nov., sp. nov., and Frondihabitans sucicola sp. nov.</title>
        <authorList>
            <person name="Kim S.J."/>
            <person name="Lim J.M."/>
            <person name="Ahn J.H."/>
            <person name="Weon H.Y."/>
            <person name="Hamada M."/>
            <person name="Suzuki K."/>
            <person name="Ahn T.Y."/>
            <person name="Kwon S.W."/>
        </authorList>
    </citation>
    <scope>NUCLEOTIDE SEQUENCE [LARGE SCALE GENOMIC DNA]</scope>
    <source>
        <strain evidence="1 2">NBRC 108727</strain>
    </source>
</reference>
<dbReference type="EMBL" id="JAAGWZ010000001">
    <property type="protein sequence ID" value="NEM89795.1"/>
    <property type="molecule type" value="Genomic_DNA"/>
</dbReference>
<name>A0A7C9TMV2_9MICO</name>
<sequence>MNLHDLRSAISGTVDDDWNLIELDAVPGADARSVPASFEIDTYHRAVLTSDVSAAIEWGKPGQRVSDDDLTLDDYGWAARVPWADRRVAEELVDVYFGASLVDRVTILVVDGYRAHLPIPRVDGDHWVVDSWHVAIARLVDILSGHTSFERYLGEAGVRFGRP</sequence>
<dbReference type="Proteomes" id="UP000479756">
    <property type="component" value="Unassembled WGS sequence"/>
</dbReference>
<gene>
    <name evidence="1" type="ORF">G3T37_00310</name>
</gene>
<protein>
    <submittedName>
        <fullName evidence="1">Uncharacterized protein</fullName>
    </submittedName>
</protein>
<proteinExistence type="predicted"/>
<comment type="caution">
    <text evidence="1">The sequence shown here is derived from an EMBL/GenBank/DDBJ whole genome shotgun (WGS) entry which is preliminary data.</text>
</comment>
<organism evidence="1 2">
    <name type="scientific">Galbitalea soli</name>
    <dbReference type="NCBI Taxonomy" id="1268042"/>
    <lineage>
        <taxon>Bacteria</taxon>
        <taxon>Bacillati</taxon>
        <taxon>Actinomycetota</taxon>
        <taxon>Actinomycetes</taxon>
        <taxon>Micrococcales</taxon>
        <taxon>Microbacteriaceae</taxon>
        <taxon>Galbitalea</taxon>
    </lineage>
</organism>
<evidence type="ECO:0000313" key="2">
    <source>
        <dbReference type="Proteomes" id="UP000479756"/>
    </source>
</evidence>
<dbReference type="AlphaFoldDB" id="A0A7C9TMV2"/>